<dbReference type="Proteomes" id="UP000002208">
    <property type="component" value="Plasmid 1"/>
</dbReference>
<keyword evidence="3 4" id="KW-0326">Glycosidase</keyword>
<dbReference type="CAZy" id="GH32">
    <property type="family name" value="Glycoside Hydrolase Family 32"/>
</dbReference>
<dbReference type="PANTHER" id="PTHR42800:SF1">
    <property type="entry name" value="EXOINULINASE INUD (AFU_ORTHOLOGUE AFUA_5G00480)"/>
    <property type="match status" value="1"/>
</dbReference>
<dbReference type="PROSITE" id="PS00609">
    <property type="entry name" value="GLYCOSYL_HYDROL_F32"/>
    <property type="match status" value="1"/>
</dbReference>
<keyword evidence="7" id="KW-0614">Plasmid</keyword>
<sequence length="488" mass="54935">MSDEHRTYRERHRPQVHYSPRQHWVNDPNGLVFVDGIFHLFYQHNPLGLTPGNLSWGHATSTDLLHWTEHPVALPARETHVIYSGSAVVDWHNTSGLGNAEHPPLVALYTGHTDVHPQRTHLEKRHHEAQYLAFSADQGHTWQYGGDMAVLDLDRSDFRDPKVFRDEARGRWVMVVVHPDERQVEFYASSDLHVWLPLSTFGPAGEVDGIWEVPEFFPLTDEARVERWVLKVDFNPGGPYGGSGAQYWVGDFDGTTFSPLTPSRTLDSGKDFYAALSWSDLPARRVWLAWMNNWEYATVLPTSPWRGAFTVPREVSLGASWHLVQRPVPELQALRQDITRIERRPLLEARTFALRAGAAHEFNLMVHLPGDSALQVEFLSAEGVEASVQVSRADLRVTRPEHPDVPGFGGTHVAPLPDGREVIEFTLLLDTSSVEVFAAGGRVVLTDLLLPAAPVEAVRLQPVTGRPEVEGTFWWWRSIWGESGALTP</sequence>
<dbReference type="CDD" id="cd18622">
    <property type="entry name" value="GH32_Inu-like"/>
    <property type="match status" value="1"/>
</dbReference>
<dbReference type="Gene3D" id="2.60.120.560">
    <property type="entry name" value="Exo-inulinase, domain 1"/>
    <property type="match status" value="1"/>
</dbReference>
<evidence type="ECO:0000256" key="3">
    <source>
        <dbReference type="ARBA" id="ARBA00023295"/>
    </source>
</evidence>
<evidence type="ECO:0000256" key="4">
    <source>
        <dbReference type="RuleBase" id="RU362110"/>
    </source>
</evidence>
<dbReference type="HOGENOM" id="CLU_001528_3_1_0"/>
<dbReference type="OrthoDB" id="9759709at2"/>
<dbReference type="InterPro" id="IPR013320">
    <property type="entry name" value="ConA-like_dom_sf"/>
</dbReference>
<comment type="similarity">
    <text evidence="1 4">Belongs to the glycosyl hydrolase 32 family.</text>
</comment>
<protein>
    <submittedName>
        <fullName evidence="7">Putative levanase</fullName>
    </submittedName>
</protein>
<geneLocation type="plasmid" evidence="8">
    <name>pDeide1</name>
</geneLocation>
<evidence type="ECO:0000256" key="2">
    <source>
        <dbReference type="ARBA" id="ARBA00022801"/>
    </source>
</evidence>
<dbReference type="GO" id="GO:0005737">
    <property type="term" value="C:cytoplasm"/>
    <property type="evidence" value="ECO:0007669"/>
    <property type="project" value="TreeGrafter"/>
</dbReference>
<feature type="domain" description="Glycosyl hydrolase family 32 N-terminal" evidence="5">
    <location>
        <begin position="17"/>
        <end position="327"/>
    </location>
</feature>
<evidence type="ECO:0000256" key="1">
    <source>
        <dbReference type="ARBA" id="ARBA00009902"/>
    </source>
</evidence>
<dbReference type="InterPro" id="IPR013189">
    <property type="entry name" value="Glyco_hydro_32_C"/>
</dbReference>
<name>C1D242_DEIDV</name>
<dbReference type="KEGG" id="ddr:Deide_1p00770"/>
<dbReference type="SMART" id="SM00640">
    <property type="entry name" value="Glyco_32"/>
    <property type="match status" value="1"/>
</dbReference>
<evidence type="ECO:0000313" key="7">
    <source>
        <dbReference type="EMBL" id="ACO47481.2"/>
    </source>
</evidence>
<dbReference type="InterPro" id="IPR023296">
    <property type="entry name" value="Glyco_hydro_beta-prop_sf"/>
</dbReference>
<dbReference type="InterPro" id="IPR013148">
    <property type="entry name" value="Glyco_hydro_32_N"/>
</dbReference>
<accession>C1D242</accession>
<evidence type="ECO:0000259" key="5">
    <source>
        <dbReference type="Pfam" id="PF00251"/>
    </source>
</evidence>
<dbReference type="EMBL" id="CP001115">
    <property type="protein sequence ID" value="ACO47481.2"/>
    <property type="molecule type" value="Genomic_DNA"/>
</dbReference>
<evidence type="ECO:0000259" key="6">
    <source>
        <dbReference type="Pfam" id="PF08244"/>
    </source>
</evidence>
<dbReference type="Pfam" id="PF00251">
    <property type="entry name" value="Glyco_hydro_32N"/>
    <property type="match status" value="1"/>
</dbReference>
<dbReference type="Pfam" id="PF08244">
    <property type="entry name" value="Glyco_hydro_32C"/>
    <property type="match status" value="1"/>
</dbReference>
<keyword evidence="2 4" id="KW-0378">Hydrolase</keyword>
<organism evidence="7 8">
    <name type="scientific">Deinococcus deserti (strain DSM 17065 / CIP 109153 / LMG 22923 / VCD115)</name>
    <dbReference type="NCBI Taxonomy" id="546414"/>
    <lineage>
        <taxon>Bacteria</taxon>
        <taxon>Thermotogati</taxon>
        <taxon>Deinococcota</taxon>
        <taxon>Deinococci</taxon>
        <taxon>Deinococcales</taxon>
        <taxon>Deinococcaceae</taxon>
        <taxon>Deinococcus</taxon>
    </lineage>
</organism>
<evidence type="ECO:0000313" key="8">
    <source>
        <dbReference type="Proteomes" id="UP000002208"/>
    </source>
</evidence>
<gene>
    <name evidence="7" type="ordered locus">Deide_1p00770</name>
</gene>
<dbReference type="SUPFAM" id="SSF75005">
    <property type="entry name" value="Arabinanase/levansucrase/invertase"/>
    <property type="match status" value="1"/>
</dbReference>
<feature type="domain" description="Glycosyl hydrolase family 32 C-terminal" evidence="6">
    <location>
        <begin position="356"/>
        <end position="460"/>
    </location>
</feature>
<reference evidence="7 8" key="1">
    <citation type="journal article" date="2009" name="PLoS Genet.">
        <title>Alliance of proteomics and genomics to unravel the specificities of Sahara bacterium Deinococcus deserti.</title>
        <authorList>
            <person name="de Groot A."/>
            <person name="Dulermo R."/>
            <person name="Ortet P."/>
            <person name="Blanchard L."/>
            <person name="Guerin P."/>
            <person name="Fernandez B."/>
            <person name="Vacherie B."/>
            <person name="Dossat C."/>
            <person name="Jolivet E."/>
            <person name="Siguier P."/>
            <person name="Chandler M."/>
            <person name="Barakat M."/>
            <person name="Dedieu A."/>
            <person name="Barbe V."/>
            <person name="Heulin T."/>
            <person name="Sommer S."/>
            <person name="Achouak W."/>
            <person name="Armengaud J."/>
        </authorList>
    </citation>
    <scope>NUCLEOTIDE SEQUENCE [LARGE SCALE GENOMIC DNA]</scope>
    <source>
        <strain evidence="8">DSM 17065 / CIP 109153 / LMG 22923 / VCD115</strain>
        <plasmid evidence="8">pDeide1</plasmid>
    </source>
</reference>
<dbReference type="InterPro" id="IPR018053">
    <property type="entry name" value="Glyco_hydro_32_AS"/>
</dbReference>
<dbReference type="SUPFAM" id="SSF49899">
    <property type="entry name" value="Concanavalin A-like lectins/glucanases"/>
    <property type="match status" value="1"/>
</dbReference>
<dbReference type="Gene3D" id="2.115.10.20">
    <property type="entry name" value="Glycosyl hydrolase domain, family 43"/>
    <property type="match status" value="1"/>
</dbReference>
<dbReference type="PANTHER" id="PTHR42800">
    <property type="entry name" value="EXOINULINASE INUD (AFU_ORTHOLOGUE AFUA_5G00480)"/>
    <property type="match status" value="1"/>
</dbReference>
<dbReference type="GO" id="GO:0005987">
    <property type="term" value="P:sucrose catabolic process"/>
    <property type="evidence" value="ECO:0007669"/>
    <property type="project" value="TreeGrafter"/>
</dbReference>
<dbReference type="InterPro" id="IPR001362">
    <property type="entry name" value="Glyco_hydro_32"/>
</dbReference>
<dbReference type="RefSeq" id="WP_083764283.1">
    <property type="nucleotide sequence ID" value="NC_012527.1"/>
</dbReference>
<keyword evidence="8" id="KW-1185">Reference proteome</keyword>
<dbReference type="GO" id="GO:0004575">
    <property type="term" value="F:sucrose alpha-glucosidase activity"/>
    <property type="evidence" value="ECO:0007669"/>
    <property type="project" value="TreeGrafter"/>
</dbReference>
<proteinExistence type="inferred from homology"/>
<dbReference type="AlphaFoldDB" id="C1D242"/>